<evidence type="ECO:0000256" key="1">
    <source>
        <dbReference type="ARBA" id="ARBA00023125"/>
    </source>
</evidence>
<dbReference type="InterPro" id="IPR036388">
    <property type="entry name" value="WH-like_DNA-bd_sf"/>
</dbReference>
<sequence>MWDFAYEGDPNIVEVYISALRRKIDAPFGRRSITTVRGAGYRLEADGDIGA</sequence>
<feature type="domain" description="OmpR/PhoB-type" evidence="3">
    <location>
        <begin position="1"/>
        <end position="45"/>
    </location>
</feature>
<evidence type="ECO:0000313" key="5">
    <source>
        <dbReference type="Proteomes" id="UP001499990"/>
    </source>
</evidence>
<dbReference type="Gene3D" id="1.10.10.10">
    <property type="entry name" value="Winged helix-like DNA-binding domain superfamily/Winged helix DNA-binding domain"/>
    <property type="match status" value="1"/>
</dbReference>
<dbReference type="PROSITE" id="PS51755">
    <property type="entry name" value="OMPR_PHOB"/>
    <property type="match status" value="1"/>
</dbReference>
<keyword evidence="5" id="KW-1185">Reference proteome</keyword>
<dbReference type="Pfam" id="PF00486">
    <property type="entry name" value="Trans_reg_C"/>
    <property type="match status" value="1"/>
</dbReference>
<name>A0ABP6SL63_9ACTN</name>
<dbReference type="EMBL" id="BAAAYL010000001">
    <property type="protein sequence ID" value="GAA3379722.1"/>
    <property type="molecule type" value="Genomic_DNA"/>
</dbReference>
<reference evidence="5" key="1">
    <citation type="journal article" date="2019" name="Int. J. Syst. Evol. Microbiol.">
        <title>The Global Catalogue of Microorganisms (GCM) 10K type strain sequencing project: providing services to taxonomists for standard genome sequencing and annotation.</title>
        <authorList>
            <consortium name="The Broad Institute Genomics Platform"/>
            <consortium name="The Broad Institute Genome Sequencing Center for Infectious Disease"/>
            <person name="Wu L."/>
            <person name="Ma J."/>
        </authorList>
    </citation>
    <scope>NUCLEOTIDE SEQUENCE [LARGE SCALE GENOMIC DNA]</scope>
    <source>
        <strain evidence="5">JCM 9651</strain>
    </source>
</reference>
<accession>A0ABP6SL63</accession>
<evidence type="ECO:0000313" key="4">
    <source>
        <dbReference type="EMBL" id="GAA3379722.1"/>
    </source>
</evidence>
<dbReference type="InterPro" id="IPR001867">
    <property type="entry name" value="OmpR/PhoB-type_DNA-bd"/>
</dbReference>
<comment type="caution">
    <text evidence="4">The sequence shown here is derived from an EMBL/GenBank/DDBJ whole genome shotgun (WGS) entry which is preliminary data.</text>
</comment>
<dbReference type="SUPFAM" id="SSF46894">
    <property type="entry name" value="C-terminal effector domain of the bipartite response regulators"/>
    <property type="match status" value="1"/>
</dbReference>
<dbReference type="Proteomes" id="UP001499990">
    <property type="component" value="Unassembled WGS sequence"/>
</dbReference>
<dbReference type="InterPro" id="IPR016032">
    <property type="entry name" value="Sig_transdc_resp-reg_C-effctor"/>
</dbReference>
<dbReference type="CDD" id="cd00383">
    <property type="entry name" value="trans_reg_C"/>
    <property type="match status" value="1"/>
</dbReference>
<evidence type="ECO:0000256" key="2">
    <source>
        <dbReference type="PROSITE-ProRule" id="PRU01091"/>
    </source>
</evidence>
<organism evidence="4 5">
    <name type="scientific">Streptomyces sannanensis</name>
    <dbReference type="NCBI Taxonomy" id="285536"/>
    <lineage>
        <taxon>Bacteria</taxon>
        <taxon>Bacillati</taxon>
        <taxon>Actinomycetota</taxon>
        <taxon>Actinomycetes</taxon>
        <taxon>Kitasatosporales</taxon>
        <taxon>Streptomycetaceae</taxon>
        <taxon>Streptomyces</taxon>
    </lineage>
</organism>
<protein>
    <recommendedName>
        <fullName evidence="3">OmpR/PhoB-type domain-containing protein</fullName>
    </recommendedName>
</protein>
<feature type="DNA-binding region" description="OmpR/PhoB-type" evidence="2">
    <location>
        <begin position="1"/>
        <end position="45"/>
    </location>
</feature>
<proteinExistence type="predicted"/>
<gene>
    <name evidence="4" type="ORF">GCM10020367_64440</name>
</gene>
<evidence type="ECO:0000259" key="3">
    <source>
        <dbReference type="PROSITE" id="PS51755"/>
    </source>
</evidence>
<keyword evidence="1 2" id="KW-0238">DNA-binding</keyword>